<dbReference type="GO" id="GO:0042626">
    <property type="term" value="F:ATPase-coupled transmembrane transporter activity"/>
    <property type="evidence" value="ECO:0000304"/>
    <property type="project" value="TIGR"/>
</dbReference>
<dbReference type="InterPro" id="IPR028081">
    <property type="entry name" value="Leu-bd"/>
</dbReference>
<dbReference type="CDD" id="cd06336">
    <property type="entry name" value="PBP1_ABC_ligand_binding-like"/>
    <property type="match status" value="1"/>
</dbReference>
<dbReference type="PaxDb" id="246200-SPO1552"/>
<dbReference type="Pfam" id="PF13458">
    <property type="entry name" value="Peripla_BP_6"/>
    <property type="match status" value="1"/>
</dbReference>
<dbReference type="GO" id="GO:0006865">
    <property type="term" value="P:amino acid transport"/>
    <property type="evidence" value="ECO:0007669"/>
    <property type="project" value="UniProtKB-KW"/>
</dbReference>
<keyword evidence="2" id="KW-0732">Signal</keyword>
<dbReference type="EMBL" id="CP000031">
    <property type="protein sequence ID" value="AAV94839.1"/>
    <property type="molecule type" value="Genomic_DNA"/>
</dbReference>
<dbReference type="HOGENOM" id="CLU_052503_0_0_5"/>
<dbReference type="SUPFAM" id="SSF53822">
    <property type="entry name" value="Periplasmic binding protein-like I"/>
    <property type="match status" value="1"/>
</dbReference>
<dbReference type="InterPro" id="IPR051010">
    <property type="entry name" value="BCAA_transport"/>
</dbReference>
<gene>
    <name evidence="5" type="ordered locus">SPO1552</name>
</gene>
<dbReference type="Proteomes" id="UP000001023">
    <property type="component" value="Chromosome"/>
</dbReference>
<evidence type="ECO:0000256" key="2">
    <source>
        <dbReference type="ARBA" id="ARBA00022729"/>
    </source>
</evidence>
<dbReference type="Gene3D" id="3.40.50.2300">
    <property type="match status" value="2"/>
</dbReference>
<dbReference type="eggNOG" id="COG0683">
    <property type="taxonomic scope" value="Bacteria"/>
</dbReference>
<dbReference type="AlphaFoldDB" id="Q5LT62"/>
<comment type="similarity">
    <text evidence="1">Belongs to the leucine-binding protein family.</text>
</comment>
<dbReference type="InterPro" id="IPR028082">
    <property type="entry name" value="Peripla_BP_I"/>
</dbReference>
<dbReference type="DNASU" id="3192999"/>
<proteinExistence type="inferred from homology"/>
<keyword evidence="3" id="KW-0029">Amino-acid transport</keyword>
<keyword evidence="3" id="KW-0813">Transport</keyword>
<evidence type="ECO:0000256" key="3">
    <source>
        <dbReference type="ARBA" id="ARBA00022970"/>
    </source>
</evidence>
<protein>
    <submittedName>
        <fullName evidence="5">ABC transporter, periplasmic substrate-binding protein, putative</fullName>
    </submittedName>
</protein>
<dbReference type="KEGG" id="sil:SPO1552"/>
<evidence type="ECO:0000313" key="6">
    <source>
        <dbReference type="Proteomes" id="UP000001023"/>
    </source>
</evidence>
<keyword evidence="6" id="KW-1185">Reference proteome</keyword>
<evidence type="ECO:0000256" key="1">
    <source>
        <dbReference type="ARBA" id="ARBA00010062"/>
    </source>
</evidence>
<name>Q5LT62_RUEPO</name>
<accession>Q5LT62</accession>
<feature type="domain" description="Leucine-binding protein" evidence="4">
    <location>
        <begin position="37"/>
        <end position="392"/>
    </location>
</feature>
<dbReference type="PANTHER" id="PTHR30483:SF6">
    <property type="entry name" value="PERIPLASMIC BINDING PROTEIN OF ABC TRANSPORTER FOR NATURAL AMINO ACIDS"/>
    <property type="match status" value="1"/>
</dbReference>
<evidence type="ECO:0000259" key="4">
    <source>
        <dbReference type="Pfam" id="PF13458"/>
    </source>
</evidence>
<evidence type="ECO:0000313" key="5">
    <source>
        <dbReference type="EMBL" id="AAV94839.1"/>
    </source>
</evidence>
<reference evidence="5 6" key="2">
    <citation type="journal article" date="2014" name="Stand. Genomic Sci.">
        <title>An updated genome annotation for the model marine bacterium Ruegeria pomeroyi DSS-3.</title>
        <authorList>
            <person name="Rivers A.R."/>
            <person name="Smith C.B."/>
            <person name="Moran M.A."/>
        </authorList>
    </citation>
    <scope>GENOME REANNOTATION</scope>
    <source>
        <strain evidence="6">ATCC 700808 / DSM 15171 / DSS-3</strain>
    </source>
</reference>
<organism evidence="5 6">
    <name type="scientific">Ruegeria pomeroyi (strain ATCC 700808 / DSM 15171 / DSS-3)</name>
    <name type="common">Silicibacter pomeroyi</name>
    <dbReference type="NCBI Taxonomy" id="246200"/>
    <lineage>
        <taxon>Bacteria</taxon>
        <taxon>Pseudomonadati</taxon>
        <taxon>Pseudomonadota</taxon>
        <taxon>Alphaproteobacteria</taxon>
        <taxon>Rhodobacterales</taxon>
        <taxon>Roseobacteraceae</taxon>
        <taxon>Ruegeria</taxon>
    </lineage>
</organism>
<sequence>MTLPGGVVEIGMLSSSFAHRMAVTSLFPQDRVGMSDPIKIGFLAPLTGPVSSWGLPGLHGCRLWEDWLNRAGGILVGGRRYPVSIVPFDCGYDPERAMEGARHLVHTEQVKLLMMLGGDTFTPLRGFLTANKVLTSTLLPSDLSPDTRYLIAPSEVHPIYNVTGVDWLARNRPELRRVAMCSQKDALGLPSIATYRAAFEAAGVPVVKEVEYDPEMTDVATIVQPMLDAQPDVLCWCTSYTPMVHAMTEYAHAKGFSGQILSCTLDNYQRLVARTSAEFMEGALFQFPDFDDPKLARKAFFFNRPSTFFKEYNARYPGNWSAVSWEYVAILDIWHAAVEKVASVHPVSVLATMKQMDPVTHAFGPARWWGESIFGIDHALVGDWPVVRIQEGKARIVEFGSIPAWLDKHEDMLRRHMQAAGQMWQQRLETGEAQTGLTTRDLVD</sequence>
<dbReference type="STRING" id="246200.SPO1552"/>
<reference evidence="5 6" key="1">
    <citation type="journal article" date="2004" name="Nature">
        <title>Genome sequence of Silicibacter pomeroyi reveals adaptations to the marine environment.</title>
        <authorList>
            <person name="Moran M.A."/>
            <person name="Buchan A."/>
            <person name="Gonzalez J.M."/>
            <person name="Heidelberg J.F."/>
            <person name="Whitman W.B."/>
            <person name="Kiene R.P."/>
            <person name="Henriksen J.R."/>
            <person name="King G.M."/>
            <person name="Belas R."/>
            <person name="Fuqua C."/>
            <person name="Brinkac L."/>
            <person name="Lewis M."/>
            <person name="Johri S."/>
            <person name="Weaver B."/>
            <person name="Pai G."/>
            <person name="Eisen J.A."/>
            <person name="Rahe E."/>
            <person name="Sheldon W.M."/>
            <person name="Ye W."/>
            <person name="Miller T.R."/>
            <person name="Carlton J."/>
            <person name="Rasko D.A."/>
            <person name="Paulsen I.T."/>
            <person name="Ren Q."/>
            <person name="Daugherty S.C."/>
            <person name="Deboy R.T."/>
            <person name="Dodson R.J."/>
            <person name="Durkin A.S."/>
            <person name="Madupu R."/>
            <person name="Nelson W.C."/>
            <person name="Sullivan S.A."/>
            <person name="Rosovitz M.J."/>
            <person name="Haft D.H."/>
            <person name="Selengut J."/>
            <person name="Ward N."/>
        </authorList>
    </citation>
    <scope>NUCLEOTIDE SEQUENCE [LARGE SCALE GENOMIC DNA]</scope>
    <source>
        <strain evidence="6">ATCC 700808 / DSM 15171 / DSS-3</strain>
    </source>
</reference>
<dbReference type="PANTHER" id="PTHR30483">
    <property type="entry name" value="LEUCINE-SPECIFIC-BINDING PROTEIN"/>
    <property type="match status" value="1"/>
</dbReference>